<dbReference type="EMBL" id="CM039171">
    <property type="protein sequence ID" value="KAH9796714.1"/>
    <property type="molecule type" value="Genomic_DNA"/>
</dbReference>
<evidence type="ECO:0000313" key="1">
    <source>
        <dbReference type="EMBL" id="KAH9796714.1"/>
    </source>
</evidence>
<reference evidence="2" key="1">
    <citation type="journal article" date="2023" name="Hortic. Res.">
        <title>A chromosome-level phased genome enabling allele-level studies in sweet orange: a case study on citrus Huanglongbing tolerance.</title>
        <authorList>
            <person name="Wu B."/>
            <person name="Yu Q."/>
            <person name="Deng Z."/>
            <person name="Duan Y."/>
            <person name="Luo F."/>
            <person name="Gmitter F. Jr."/>
        </authorList>
    </citation>
    <scope>NUCLEOTIDE SEQUENCE [LARGE SCALE GENOMIC DNA]</scope>
    <source>
        <strain evidence="2">cv. Valencia</strain>
    </source>
</reference>
<evidence type="ECO:0000313" key="2">
    <source>
        <dbReference type="Proteomes" id="UP000829398"/>
    </source>
</evidence>
<dbReference type="Proteomes" id="UP000829398">
    <property type="component" value="Chromosome 2"/>
</dbReference>
<name>A0ACB8NGK3_CITSI</name>
<organism evidence="1 2">
    <name type="scientific">Citrus sinensis</name>
    <name type="common">Sweet orange</name>
    <name type="synonym">Citrus aurantium var. sinensis</name>
    <dbReference type="NCBI Taxonomy" id="2711"/>
    <lineage>
        <taxon>Eukaryota</taxon>
        <taxon>Viridiplantae</taxon>
        <taxon>Streptophyta</taxon>
        <taxon>Embryophyta</taxon>
        <taxon>Tracheophyta</taxon>
        <taxon>Spermatophyta</taxon>
        <taxon>Magnoliopsida</taxon>
        <taxon>eudicotyledons</taxon>
        <taxon>Gunneridae</taxon>
        <taxon>Pentapetalae</taxon>
        <taxon>rosids</taxon>
        <taxon>malvids</taxon>
        <taxon>Sapindales</taxon>
        <taxon>Rutaceae</taxon>
        <taxon>Aurantioideae</taxon>
        <taxon>Citrus</taxon>
    </lineage>
</organism>
<comment type="caution">
    <text evidence="1">The sequence shown here is derived from an EMBL/GenBank/DDBJ whole genome shotgun (WGS) entry which is preliminary data.</text>
</comment>
<sequence length="739" mass="81272">MATAKRELELPDGDKPESVVKKAKVDDPVSDSSASGPRSQKQRVVLNPADCDLDFDIEDNGLKSSGLHQEGFAYCWSGARANVGINGGKYCFGCKIVSTQPVDMEDTPPDQQHVCRVGTSRGDDPVGKLGETEQSFGFGGTGKFSHGGNFLNFGEKFGVGDTIICAIDLESKPLATIGFAKNGKWLGTAKQFDAGSNGLGVVDSAVKERQCESAVFPHILLKNVVVVMQFSVEQGLIPVEGYKSWVSALDDGNSVLGPTFCNMKDCEVMMMVGLPASGKTTWAEKWVKDHPEKRYILLGTNLILEQMKVPGLLRKHNYSERFQCLMGRANAIFDVLLSRASRTPRNFIIDQTNVFKSARKRKLRLFVNFRKIAVVVFPKPEDLKIRSVKRFKEMGKEVPADAVNNMLANYVLPVNKDTPGSDELFDQVMFVELDREEAQRHLDEMKGTLGSVSNPNLQANYAPYSHENFVKSLCTPPLNNQEPLSVGGGLSPQVNCTDNWQSTYLPPQQVNYGYQMPNQVNAAHQASGSYSQAYQGYQNSLIPRASAPSGTYLSNERGSVPVGNSRYRESYGPSTGGRINPYQGYGVVEPYSRPVPLTDPHRTGMVEPSPMGSARTSFTHNASAGQFRPARGPQNDLQAPRAPMLPPSPLPSTHGRLQWRDLHMRIFLPICSILEEMPPLIPAVPSSSANSAATRLRVDRDGPTQLSGWRFDNVIRFAQPRDEHQKVSLLPSNTSWLSL</sequence>
<proteinExistence type="predicted"/>
<keyword evidence="2" id="KW-1185">Reference proteome</keyword>
<protein>
    <submittedName>
        <fullName evidence="1">B30.2/spry domain-containing protein</fullName>
    </submittedName>
</protein>
<accession>A0ACB8NGK3</accession>
<gene>
    <name evidence="1" type="ORF">KPL71_005629</name>
</gene>